<keyword evidence="1" id="KW-1133">Transmembrane helix</keyword>
<dbReference type="InterPro" id="IPR010994">
    <property type="entry name" value="RuvA_2-like"/>
</dbReference>
<dbReference type="KEGG" id="ppn:Palpr_1381"/>
<keyword evidence="3" id="KW-1185">Reference proteome</keyword>
<accession>E4T483</accession>
<keyword evidence="1" id="KW-0812">Transmembrane</keyword>
<evidence type="ECO:0000313" key="2">
    <source>
        <dbReference type="EMBL" id="ADQ79527.1"/>
    </source>
</evidence>
<protein>
    <recommendedName>
        <fullName evidence="4">Helix-hairpin-helix motif protein</fullName>
    </recommendedName>
</protein>
<dbReference type="eggNOG" id="COG1555">
    <property type="taxonomic scope" value="Bacteria"/>
</dbReference>
<feature type="transmembrane region" description="Helical" evidence="1">
    <location>
        <begin position="12"/>
        <end position="33"/>
    </location>
</feature>
<dbReference type="EMBL" id="CP002345">
    <property type="protein sequence ID" value="ADQ79527.1"/>
    <property type="molecule type" value="Genomic_DNA"/>
</dbReference>
<dbReference type="AlphaFoldDB" id="E4T483"/>
<organism evidence="2 3">
    <name type="scientific">Paludibacter propionicigenes (strain DSM 17365 / JCM 13257 / WB4)</name>
    <dbReference type="NCBI Taxonomy" id="694427"/>
    <lineage>
        <taxon>Bacteria</taxon>
        <taxon>Pseudomonadati</taxon>
        <taxon>Bacteroidota</taxon>
        <taxon>Bacteroidia</taxon>
        <taxon>Bacteroidales</taxon>
        <taxon>Paludibacteraceae</taxon>
        <taxon>Paludibacter</taxon>
    </lineage>
</organism>
<dbReference type="Pfam" id="PF12836">
    <property type="entry name" value="HHH_3"/>
    <property type="match status" value="3"/>
</dbReference>
<dbReference type="Proteomes" id="UP000008718">
    <property type="component" value="Chromosome"/>
</dbReference>
<dbReference type="Gene3D" id="1.10.150.280">
    <property type="entry name" value="AF1531-like domain"/>
    <property type="match status" value="2"/>
</dbReference>
<keyword evidence="1" id="KW-0472">Membrane</keyword>
<sequence length="315" mass="36522">MWKDFFYFSKGQRIGIIVLIALIVLVIVANYTLSYFFTSSQKDGTAFLVEADRFKKSLVSRDSVRQAEWQQKYEARQREYEEKYKHNSYYSSSGSFDKKMTYTLFQFDPNTIDSIGFVRLGIKPNVASGILKYRKKGGVFRSKADFAKVYGISPEKQKELEPFIAIAEIKQVKTENVSTKRTDIVVELNSADTTLLMQVKGIGRGYAKAIVRFRQQTGGFVTVDQLSEIYGMRPENLERIRPYCKVNPDLVQKLRVNIATAEKLKAHPYFNFYQAKAVYELRRRKGKLKDINDLKVLTEFTSEEINRLKPYLSFE</sequence>
<dbReference type="GO" id="GO:0015628">
    <property type="term" value="P:protein secretion by the type II secretion system"/>
    <property type="evidence" value="ECO:0007669"/>
    <property type="project" value="TreeGrafter"/>
</dbReference>
<dbReference type="RefSeq" id="WP_013444896.1">
    <property type="nucleotide sequence ID" value="NC_014734.1"/>
</dbReference>
<gene>
    <name evidence="2" type="ordered locus">Palpr_1381</name>
</gene>
<dbReference type="InterPro" id="IPR051675">
    <property type="entry name" value="Endo/Exo/Phosphatase_dom_1"/>
</dbReference>
<evidence type="ECO:0000256" key="1">
    <source>
        <dbReference type="SAM" id="Phobius"/>
    </source>
</evidence>
<dbReference type="HOGENOM" id="CLU_077104_0_0_10"/>
<dbReference type="PANTHER" id="PTHR21180:SF32">
    <property type="entry name" value="ENDONUCLEASE_EXONUCLEASE_PHOSPHATASE FAMILY DOMAIN-CONTAINING PROTEIN 1"/>
    <property type="match status" value="1"/>
</dbReference>
<name>E4T483_PALPW</name>
<dbReference type="GO" id="GO:0015627">
    <property type="term" value="C:type II protein secretion system complex"/>
    <property type="evidence" value="ECO:0007669"/>
    <property type="project" value="TreeGrafter"/>
</dbReference>
<dbReference type="STRING" id="694427.Palpr_1381"/>
<dbReference type="OrthoDB" id="981124at2"/>
<reference evidence="2 3" key="2">
    <citation type="journal article" date="2011" name="Stand. Genomic Sci.">
        <title>Complete genome sequence of Paludibacter propionicigenes type strain (WB4).</title>
        <authorList>
            <person name="Gronow S."/>
            <person name="Munk C."/>
            <person name="Lapidus A."/>
            <person name="Nolan M."/>
            <person name="Lucas S."/>
            <person name="Hammon N."/>
            <person name="Deshpande S."/>
            <person name="Cheng J.F."/>
            <person name="Tapia R."/>
            <person name="Han C."/>
            <person name="Goodwin L."/>
            <person name="Pitluck S."/>
            <person name="Liolios K."/>
            <person name="Ivanova N."/>
            <person name="Mavromatis K."/>
            <person name="Mikhailova N."/>
            <person name="Pati A."/>
            <person name="Chen A."/>
            <person name="Palaniappan K."/>
            <person name="Land M."/>
            <person name="Hauser L."/>
            <person name="Chang Y.J."/>
            <person name="Jeffries C.D."/>
            <person name="Brambilla E."/>
            <person name="Rohde M."/>
            <person name="Goker M."/>
            <person name="Detter J.C."/>
            <person name="Woyke T."/>
            <person name="Bristow J."/>
            <person name="Eisen J.A."/>
            <person name="Markowitz V."/>
            <person name="Hugenholtz P."/>
            <person name="Kyrpides N.C."/>
            <person name="Klenk H.P."/>
        </authorList>
    </citation>
    <scope>NUCLEOTIDE SEQUENCE [LARGE SCALE GENOMIC DNA]</scope>
    <source>
        <strain evidence="3">DSM 17365 / JCM 13257 / WB4</strain>
    </source>
</reference>
<dbReference type="PANTHER" id="PTHR21180">
    <property type="entry name" value="ENDONUCLEASE/EXONUCLEASE/PHOSPHATASE FAMILY DOMAIN-CONTAINING PROTEIN 1"/>
    <property type="match status" value="1"/>
</dbReference>
<proteinExistence type="predicted"/>
<evidence type="ECO:0008006" key="4">
    <source>
        <dbReference type="Google" id="ProtNLM"/>
    </source>
</evidence>
<reference key="1">
    <citation type="submission" date="2010-11" db="EMBL/GenBank/DDBJ databases">
        <title>The complete genome of Paludibacter propionicigenes DSM 17365.</title>
        <authorList>
            <consortium name="US DOE Joint Genome Institute (JGI-PGF)"/>
            <person name="Lucas S."/>
            <person name="Copeland A."/>
            <person name="Lapidus A."/>
            <person name="Bruce D."/>
            <person name="Goodwin L."/>
            <person name="Pitluck S."/>
            <person name="Kyrpides N."/>
            <person name="Mavromatis K."/>
            <person name="Ivanova N."/>
            <person name="Munk A.C."/>
            <person name="Brettin T."/>
            <person name="Detter J.C."/>
            <person name="Han C."/>
            <person name="Tapia R."/>
            <person name="Land M."/>
            <person name="Hauser L."/>
            <person name="Markowitz V."/>
            <person name="Cheng J.-F."/>
            <person name="Hugenholtz P."/>
            <person name="Woyke T."/>
            <person name="Wu D."/>
            <person name="Gronow S."/>
            <person name="Wellnitz S."/>
            <person name="Brambilla E."/>
            <person name="Klenk H.-P."/>
            <person name="Eisen J.A."/>
        </authorList>
    </citation>
    <scope>NUCLEOTIDE SEQUENCE</scope>
    <source>
        <strain>WB4</strain>
    </source>
</reference>
<evidence type="ECO:0000313" key="3">
    <source>
        <dbReference type="Proteomes" id="UP000008718"/>
    </source>
</evidence>
<dbReference type="SUPFAM" id="SSF47781">
    <property type="entry name" value="RuvA domain 2-like"/>
    <property type="match status" value="3"/>
</dbReference>